<name>A0A174FEP0_9ACTN</name>
<evidence type="ECO:0000256" key="2">
    <source>
        <dbReference type="ARBA" id="ARBA00022829"/>
    </source>
</evidence>
<sequence>MPSVKKRGGLGRGLNALVSEAEYETGGSAASASNAASETKLPIEDIVPNPNQPRIHFNETELRELSESIQEHGVLQPLLVRKHGNGYEIIAGERRYQASKLAGLEELPVIIKEVNDEEMLALALIENLQRSDLNPVEEAKGYRQLIDASGMTQEALSKAVSKSRSAITNSLRLLDLPEVVQQMIFEGKLTAGHARAILAVPYEDARIRLAEKVVTEGLSVRATENLAPLFSAGETPKTPRPATPQSFKKAARVLRQVFNTNVRVKSSRGKNKIEIEFKDEEELSRILGEMIQFDQGGQDEE</sequence>
<dbReference type="InterPro" id="IPR041468">
    <property type="entry name" value="HTH_ParB/Spo0J"/>
</dbReference>
<dbReference type="InterPro" id="IPR036086">
    <property type="entry name" value="ParB/Sulfiredoxin_sf"/>
</dbReference>
<reference evidence="5 6" key="1">
    <citation type="submission" date="2015-09" db="EMBL/GenBank/DDBJ databases">
        <authorList>
            <consortium name="Pathogen Informatics"/>
        </authorList>
    </citation>
    <scope>NUCLEOTIDE SEQUENCE [LARGE SCALE GENOMIC DNA]</scope>
    <source>
        <strain evidence="5 6">2789STDY5608823</strain>
    </source>
</reference>
<dbReference type="GO" id="GO:0007059">
    <property type="term" value="P:chromosome segregation"/>
    <property type="evidence" value="ECO:0007669"/>
    <property type="project" value="UniProtKB-KW"/>
</dbReference>
<keyword evidence="2" id="KW-0159">Chromosome partition</keyword>
<dbReference type="PANTHER" id="PTHR33375">
    <property type="entry name" value="CHROMOSOME-PARTITIONING PROTEIN PARB-RELATED"/>
    <property type="match status" value="1"/>
</dbReference>
<evidence type="ECO:0000313" key="5">
    <source>
        <dbReference type="EMBL" id="CUO48007.1"/>
    </source>
</evidence>
<dbReference type="SUPFAM" id="SSF110849">
    <property type="entry name" value="ParB/Sulfiredoxin"/>
    <property type="match status" value="1"/>
</dbReference>
<dbReference type="Proteomes" id="UP000095468">
    <property type="component" value="Unassembled WGS sequence"/>
</dbReference>
<dbReference type="GO" id="GO:0045881">
    <property type="term" value="P:positive regulation of sporulation resulting in formation of a cellular spore"/>
    <property type="evidence" value="ECO:0007669"/>
    <property type="project" value="TreeGrafter"/>
</dbReference>
<dbReference type="SMART" id="SM00470">
    <property type="entry name" value="ParB"/>
    <property type="match status" value="1"/>
</dbReference>
<gene>
    <name evidence="5" type="primary">parB</name>
    <name evidence="5" type="ORF">ERS852381_01669</name>
</gene>
<dbReference type="AlphaFoldDB" id="A0A174FEP0"/>
<accession>A0A174FEP0</accession>
<dbReference type="NCBIfam" id="TIGR00180">
    <property type="entry name" value="parB_part"/>
    <property type="match status" value="1"/>
</dbReference>
<dbReference type="FunFam" id="3.90.1530.30:FF:000001">
    <property type="entry name" value="Chromosome partitioning protein ParB"/>
    <property type="match status" value="1"/>
</dbReference>
<dbReference type="InterPro" id="IPR004437">
    <property type="entry name" value="ParB/RepB/Spo0J"/>
</dbReference>
<feature type="domain" description="ParB-like N-terminal" evidence="4">
    <location>
        <begin position="39"/>
        <end position="128"/>
    </location>
</feature>
<dbReference type="SUPFAM" id="SSF109709">
    <property type="entry name" value="KorB DNA-binding domain-like"/>
    <property type="match status" value="1"/>
</dbReference>
<dbReference type="EMBL" id="CYYP01000016">
    <property type="protein sequence ID" value="CUO48007.1"/>
    <property type="molecule type" value="Genomic_DNA"/>
</dbReference>
<dbReference type="GO" id="GO:0003677">
    <property type="term" value="F:DNA binding"/>
    <property type="evidence" value="ECO:0007669"/>
    <property type="project" value="UniProtKB-KW"/>
</dbReference>
<dbReference type="Pfam" id="PF02195">
    <property type="entry name" value="ParB_N"/>
    <property type="match status" value="1"/>
</dbReference>
<dbReference type="CDD" id="cd16393">
    <property type="entry name" value="SPO0J_N"/>
    <property type="match status" value="1"/>
</dbReference>
<evidence type="ECO:0000259" key="4">
    <source>
        <dbReference type="SMART" id="SM00470"/>
    </source>
</evidence>
<dbReference type="InterPro" id="IPR003115">
    <property type="entry name" value="ParB_N"/>
</dbReference>
<evidence type="ECO:0000256" key="3">
    <source>
        <dbReference type="ARBA" id="ARBA00023125"/>
    </source>
</evidence>
<evidence type="ECO:0000256" key="1">
    <source>
        <dbReference type="ARBA" id="ARBA00006295"/>
    </source>
</evidence>
<evidence type="ECO:0000313" key="6">
    <source>
        <dbReference type="Proteomes" id="UP000095468"/>
    </source>
</evidence>
<dbReference type="Gene3D" id="3.90.1530.30">
    <property type="match status" value="1"/>
</dbReference>
<proteinExistence type="inferred from homology"/>
<keyword evidence="3" id="KW-0238">DNA-binding</keyword>
<organism evidence="5 6">
    <name type="scientific">Collinsella aerofaciens</name>
    <dbReference type="NCBI Taxonomy" id="74426"/>
    <lineage>
        <taxon>Bacteria</taxon>
        <taxon>Bacillati</taxon>
        <taxon>Actinomycetota</taxon>
        <taxon>Coriobacteriia</taxon>
        <taxon>Coriobacteriales</taxon>
        <taxon>Coriobacteriaceae</taxon>
        <taxon>Collinsella</taxon>
    </lineage>
</organism>
<dbReference type="GO" id="GO:0005694">
    <property type="term" value="C:chromosome"/>
    <property type="evidence" value="ECO:0007669"/>
    <property type="project" value="TreeGrafter"/>
</dbReference>
<dbReference type="InterPro" id="IPR050336">
    <property type="entry name" value="Chromosome_partition/occlusion"/>
</dbReference>
<dbReference type="FunFam" id="1.10.10.2830:FF:000001">
    <property type="entry name" value="Chromosome partitioning protein ParB"/>
    <property type="match status" value="1"/>
</dbReference>
<dbReference type="Gene3D" id="1.10.10.2830">
    <property type="match status" value="1"/>
</dbReference>
<protein>
    <submittedName>
        <fullName evidence="5">Probable chromosome-partitioning protein parB</fullName>
    </submittedName>
</protein>
<dbReference type="Pfam" id="PF17762">
    <property type="entry name" value="HTH_ParB"/>
    <property type="match status" value="1"/>
</dbReference>
<dbReference type="PANTHER" id="PTHR33375:SF1">
    <property type="entry name" value="CHROMOSOME-PARTITIONING PROTEIN PARB-RELATED"/>
    <property type="match status" value="1"/>
</dbReference>
<comment type="similarity">
    <text evidence="1">Belongs to the ParB family.</text>
</comment>
<dbReference type="RefSeq" id="WP_172676351.1">
    <property type="nucleotide sequence ID" value="NZ_CP040348.1"/>
</dbReference>